<dbReference type="AlphaFoldDB" id="A0AAV1RFY7"/>
<proteinExistence type="predicted"/>
<evidence type="ECO:0000313" key="1">
    <source>
        <dbReference type="EMBL" id="CAK7333731.1"/>
    </source>
</evidence>
<sequence>MRARRRGGGRVGVGEGLRARGREGLQGRGATMVGGRVLCGEPPRLGRFYNRGSLAREAEGGGRFGWL</sequence>
<dbReference type="Proteomes" id="UP001314170">
    <property type="component" value="Unassembled WGS sequence"/>
</dbReference>
<protein>
    <submittedName>
        <fullName evidence="1">Uncharacterized protein</fullName>
    </submittedName>
</protein>
<evidence type="ECO:0000313" key="2">
    <source>
        <dbReference type="Proteomes" id="UP001314170"/>
    </source>
</evidence>
<accession>A0AAV1RFY7</accession>
<reference evidence="1 2" key="1">
    <citation type="submission" date="2024-01" db="EMBL/GenBank/DDBJ databases">
        <authorList>
            <person name="Waweru B."/>
        </authorList>
    </citation>
    <scope>NUCLEOTIDE SEQUENCE [LARGE SCALE GENOMIC DNA]</scope>
</reference>
<dbReference type="EMBL" id="CAWUPB010000936">
    <property type="protein sequence ID" value="CAK7333731.1"/>
    <property type="molecule type" value="Genomic_DNA"/>
</dbReference>
<organism evidence="1 2">
    <name type="scientific">Dovyalis caffra</name>
    <dbReference type="NCBI Taxonomy" id="77055"/>
    <lineage>
        <taxon>Eukaryota</taxon>
        <taxon>Viridiplantae</taxon>
        <taxon>Streptophyta</taxon>
        <taxon>Embryophyta</taxon>
        <taxon>Tracheophyta</taxon>
        <taxon>Spermatophyta</taxon>
        <taxon>Magnoliopsida</taxon>
        <taxon>eudicotyledons</taxon>
        <taxon>Gunneridae</taxon>
        <taxon>Pentapetalae</taxon>
        <taxon>rosids</taxon>
        <taxon>fabids</taxon>
        <taxon>Malpighiales</taxon>
        <taxon>Salicaceae</taxon>
        <taxon>Flacourtieae</taxon>
        <taxon>Dovyalis</taxon>
    </lineage>
</organism>
<keyword evidence="2" id="KW-1185">Reference proteome</keyword>
<comment type="caution">
    <text evidence="1">The sequence shown here is derived from an EMBL/GenBank/DDBJ whole genome shotgun (WGS) entry which is preliminary data.</text>
</comment>
<gene>
    <name evidence="1" type="ORF">DCAF_LOCUS9589</name>
</gene>
<name>A0AAV1RFY7_9ROSI</name>